<dbReference type="Proteomes" id="UP001367513">
    <property type="component" value="Unassembled WGS sequence"/>
</dbReference>
<dbReference type="EMBL" id="JBBPIX010000015">
    <property type="protein sequence ID" value="MEK6466613.1"/>
    <property type="molecule type" value="Genomic_DNA"/>
</dbReference>
<comment type="caution">
    <text evidence="1">The sequence shown here is derived from an EMBL/GenBank/DDBJ whole genome shotgun (WGS) entry which is preliminary data.</text>
</comment>
<organism evidence="1 2">
    <name type="scientific">Pseudonocardia alni subsp. carboxydivorans</name>
    <dbReference type="NCBI Taxonomy" id="415010"/>
    <lineage>
        <taxon>Bacteria</taxon>
        <taxon>Bacillati</taxon>
        <taxon>Actinomycetota</taxon>
        <taxon>Actinomycetes</taxon>
        <taxon>Pseudonocardiales</taxon>
        <taxon>Pseudonocardiaceae</taxon>
        <taxon>Pseudonocardia</taxon>
    </lineage>
</organism>
<evidence type="ECO:0000313" key="2">
    <source>
        <dbReference type="Proteomes" id="UP001367513"/>
    </source>
</evidence>
<dbReference type="SUPFAM" id="SSF52540">
    <property type="entry name" value="P-loop containing nucleoside triphosphate hydrolases"/>
    <property type="match status" value="1"/>
</dbReference>
<gene>
    <name evidence="1" type="ORF">WG925_22970</name>
</gene>
<protein>
    <submittedName>
        <fullName evidence="1">AAA family ATPase</fullName>
    </submittedName>
</protein>
<proteinExistence type="predicted"/>
<dbReference type="PANTHER" id="PTHR37807">
    <property type="entry name" value="OS07G0160300 PROTEIN"/>
    <property type="match status" value="1"/>
</dbReference>
<dbReference type="PANTHER" id="PTHR37807:SF3">
    <property type="entry name" value="OS07G0160300 PROTEIN"/>
    <property type="match status" value="1"/>
</dbReference>
<dbReference type="Pfam" id="PF13671">
    <property type="entry name" value="AAA_33"/>
    <property type="match status" value="1"/>
</dbReference>
<evidence type="ECO:0000313" key="1">
    <source>
        <dbReference type="EMBL" id="MEK6466613.1"/>
    </source>
</evidence>
<dbReference type="Gene3D" id="3.40.50.300">
    <property type="entry name" value="P-loop containing nucleotide triphosphate hydrolases"/>
    <property type="match status" value="1"/>
</dbReference>
<dbReference type="RefSeq" id="WP_346105228.1">
    <property type="nucleotide sequence ID" value="NZ_BAAAOD010000043.1"/>
</dbReference>
<dbReference type="InterPro" id="IPR027417">
    <property type="entry name" value="P-loop_NTPase"/>
</dbReference>
<sequence>MSALYLVVGPAGSGKSGVARRLAQRVGGAYLDKDDVATGFTEALLAAAGTDPHGRDDNPYYRDVVMDLEYAALWRLAAANLRLDRPVVLDAPFLRWFDEKGHLGARRREHAVPGTAAAVVVQVHADGATVRERVARRGLARDRGKLADWDRFWASAGARTCHWTDATHVTLDNSADDVPVDDLVDRLLAAVPG</sequence>
<reference evidence="1 2" key="1">
    <citation type="submission" date="2024-03" db="EMBL/GenBank/DDBJ databases">
        <title>Draft genome sequence of Pseudonocardia carboxydivorans JCM 14827.</title>
        <authorList>
            <person name="Duangmal K."/>
        </authorList>
    </citation>
    <scope>NUCLEOTIDE SEQUENCE [LARGE SCALE GENOMIC DNA]</scope>
    <source>
        <strain evidence="1 2">JCM 14827</strain>
    </source>
</reference>
<accession>A0ABU9AJL1</accession>
<keyword evidence="2" id="KW-1185">Reference proteome</keyword>
<name>A0ABU9AJL1_PSEA5</name>